<comment type="cofactor">
    <cofactor evidence="1">
        <name>heme</name>
        <dbReference type="ChEBI" id="CHEBI:30413"/>
    </cofactor>
</comment>
<keyword evidence="5" id="KW-0408">Iron</keyword>
<reference evidence="6" key="1">
    <citation type="journal article" date="2020" name="Stud. Mycol.">
        <title>101 Dothideomycetes genomes: a test case for predicting lifestyles and emergence of pathogens.</title>
        <authorList>
            <person name="Haridas S."/>
            <person name="Albert R."/>
            <person name="Binder M."/>
            <person name="Bloem J."/>
            <person name="Labutti K."/>
            <person name="Salamov A."/>
            <person name="Andreopoulos B."/>
            <person name="Baker S."/>
            <person name="Barry K."/>
            <person name="Bills G."/>
            <person name="Bluhm B."/>
            <person name="Cannon C."/>
            <person name="Castanera R."/>
            <person name="Culley D."/>
            <person name="Daum C."/>
            <person name="Ezra D."/>
            <person name="Gonzalez J."/>
            <person name="Henrissat B."/>
            <person name="Kuo A."/>
            <person name="Liang C."/>
            <person name="Lipzen A."/>
            <person name="Lutzoni F."/>
            <person name="Magnuson J."/>
            <person name="Mondo S."/>
            <person name="Nolan M."/>
            <person name="Ohm R."/>
            <person name="Pangilinan J."/>
            <person name="Park H.-J."/>
            <person name="Ramirez L."/>
            <person name="Alfaro M."/>
            <person name="Sun H."/>
            <person name="Tritt A."/>
            <person name="Yoshinaga Y."/>
            <person name="Zwiers L.-H."/>
            <person name="Turgeon B."/>
            <person name="Goodwin S."/>
            <person name="Spatafora J."/>
            <person name="Crous P."/>
            <person name="Grigoriev I."/>
        </authorList>
    </citation>
    <scope>NUCLEOTIDE SEQUENCE</scope>
    <source>
        <strain evidence="6">CBS 113818</strain>
    </source>
</reference>
<organism evidence="6 7">
    <name type="scientific">Ophiobolus disseminans</name>
    <dbReference type="NCBI Taxonomy" id="1469910"/>
    <lineage>
        <taxon>Eukaryota</taxon>
        <taxon>Fungi</taxon>
        <taxon>Dikarya</taxon>
        <taxon>Ascomycota</taxon>
        <taxon>Pezizomycotina</taxon>
        <taxon>Dothideomycetes</taxon>
        <taxon>Pleosporomycetidae</taxon>
        <taxon>Pleosporales</taxon>
        <taxon>Pleosporineae</taxon>
        <taxon>Phaeosphaeriaceae</taxon>
        <taxon>Ophiobolus</taxon>
    </lineage>
</organism>
<evidence type="ECO:0000256" key="2">
    <source>
        <dbReference type="ARBA" id="ARBA00010617"/>
    </source>
</evidence>
<comment type="similarity">
    <text evidence="2">Belongs to the cytochrome P450 family.</text>
</comment>
<dbReference type="AlphaFoldDB" id="A0A6A6ZHR4"/>
<accession>A0A6A6ZHR4</accession>
<dbReference type="EMBL" id="MU006241">
    <property type="protein sequence ID" value="KAF2820408.1"/>
    <property type="molecule type" value="Genomic_DNA"/>
</dbReference>
<evidence type="ECO:0000256" key="1">
    <source>
        <dbReference type="ARBA" id="ARBA00001971"/>
    </source>
</evidence>
<protein>
    <submittedName>
        <fullName evidence="6">Uncharacterized protein</fullName>
    </submittedName>
</protein>
<evidence type="ECO:0000313" key="7">
    <source>
        <dbReference type="Proteomes" id="UP000799424"/>
    </source>
</evidence>
<evidence type="ECO:0000313" key="6">
    <source>
        <dbReference type="EMBL" id="KAF2820408.1"/>
    </source>
</evidence>
<evidence type="ECO:0000256" key="3">
    <source>
        <dbReference type="ARBA" id="ARBA00022723"/>
    </source>
</evidence>
<name>A0A6A6ZHR4_9PLEO</name>
<sequence>MYIDGYKQFKDRVYQIASEDGNLNIIIHPQLMPEVRKLPDTVLSFPEAVDMMMESKYTGYSSEAALMIHSFRADPNPALSRLNPIILAVSDQAIAEQMPDCNDWTPVHVYSKPSKMVAKISGRLFVGPDLCNDPIYPESSIAYTFDVIGAQHAIKHVRPILKPFLFEHPDPLYLVEEYDGGPVSLRHQMSDQNNELDDPSDIFAIDDDIAARTGFNHASQPGIQLF</sequence>
<dbReference type="PANTHER" id="PTHR46206">
    <property type="entry name" value="CYTOCHROME P450"/>
    <property type="match status" value="1"/>
</dbReference>
<gene>
    <name evidence="6" type="ORF">CC86DRAFT_471493</name>
</gene>
<evidence type="ECO:0000256" key="5">
    <source>
        <dbReference type="ARBA" id="ARBA00023004"/>
    </source>
</evidence>
<keyword evidence="7" id="KW-1185">Reference proteome</keyword>
<keyword evidence="3" id="KW-0479">Metal-binding</keyword>
<dbReference type="GO" id="GO:0016491">
    <property type="term" value="F:oxidoreductase activity"/>
    <property type="evidence" value="ECO:0007669"/>
    <property type="project" value="UniProtKB-KW"/>
</dbReference>
<keyword evidence="4" id="KW-0560">Oxidoreductase</keyword>
<dbReference type="GO" id="GO:0046872">
    <property type="term" value="F:metal ion binding"/>
    <property type="evidence" value="ECO:0007669"/>
    <property type="project" value="UniProtKB-KW"/>
</dbReference>
<dbReference type="PANTHER" id="PTHR46206:SF7">
    <property type="entry name" value="P450, PUTATIVE (EUROFUNG)-RELATED"/>
    <property type="match status" value="1"/>
</dbReference>
<dbReference type="Proteomes" id="UP000799424">
    <property type="component" value="Unassembled WGS sequence"/>
</dbReference>
<dbReference type="OrthoDB" id="1844152at2759"/>
<proteinExistence type="inferred from homology"/>
<evidence type="ECO:0000256" key="4">
    <source>
        <dbReference type="ARBA" id="ARBA00023002"/>
    </source>
</evidence>